<dbReference type="InterPro" id="IPR050688">
    <property type="entry name" value="Zinc_finger/UBP_domain"/>
</dbReference>
<evidence type="ECO:0000256" key="1">
    <source>
        <dbReference type="ARBA" id="ARBA00004123"/>
    </source>
</evidence>
<feature type="region of interest" description="Disordered" evidence="13">
    <location>
        <begin position="121"/>
        <end position="144"/>
    </location>
</feature>
<dbReference type="PANTHER" id="PTHR24403">
    <property type="entry name" value="ZINC FINGER PROTEIN"/>
    <property type="match status" value="1"/>
</dbReference>
<dbReference type="PROSITE" id="PS50157">
    <property type="entry name" value="ZINC_FINGER_C2H2_2"/>
    <property type="match status" value="5"/>
</dbReference>
<dbReference type="InterPro" id="IPR013087">
    <property type="entry name" value="Znf_C2H2_type"/>
</dbReference>
<dbReference type="InterPro" id="IPR057281">
    <property type="entry name" value="Zfn-C2H2_REST"/>
</dbReference>
<evidence type="ECO:0000256" key="12">
    <source>
        <dbReference type="PROSITE-ProRule" id="PRU00042"/>
    </source>
</evidence>
<dbReference type="Gene3D" id="3.30.160.60">
    <property type="entry name" value="Classic Zinc Finger"/>
    <property type="match status" value="5"/>
</dbReference>
<organism evidence="15 16">
    <name type="scientific">Zoarces viviparus</name>
    <name type="common">Viviparous eelpout</name>
    <name type="synonym">Blennius viviparus</name>
    <dbReference type="NCBI Taxonomy" id="48416"/>
    <lineage>
        <taxon>Eukaryota</taxon>
        <taxon>Metazoa</taxon>
        <taxon>Chordata</taxon>
        <taxon>Craniata</taxon>
        <taxon>Vertebrata</taxon>
        <taxon>Euteleostomi</taxon>
        <taxon>Actinopterygii</taxon>
        <taxon>Neopterygii</taxon>
        <taxon>Teleostei</taxon>
        <taxon>Neoteleostei</taxon>
        <taxon>Acanthomorphata</taxon>
        <taxon>Eupercaria</taxon>
        <taxon>Perciformes</taxon>
        <taxon>Cottioidei</taxon>
        <taxon>Zoarcales</taxon>
        <taxon>Zoarcidae</taxon>
        <taxon>Zoarcinae</taxon>
        <taxon>Zoarces</taxon>
    </lineage>
</organism>
<keyword evidence="8" id="KW-0862">Zinc</keyword>
<dbReference type="GO" id="GO:0005634">
    <property type="term" value="C:nucleus"/>
    <property type="evidence" value="ECO:0007669"/>
    <property type="project" value="UniProtKB-SubCell"/>
</dbReference>
<feature type="compositionally biased region" description="Polar residues" evidence="13">
    <location>
        <begin position="716"/>
        <end position="728"/>
    </location>
</feature>
<dbReference type="InterPro" id="IPR036236">
    <property type="entry name" value="Znf_C2H2_sf"/>
</dbReference>
<dbReference type="FunFam" id="3.30.160.60:FF:000662">
    <property type="entry name" value="RE1-silencing transcription factor A"/>
    <property type="match status" value="1"/>
</dbReference>
<dbReference type="SMART" id="SM00355">
    <property type="entry name" value="ZnF_C2H2"/>
    <property type="match status" value="9"/>
</dbReference>
<dbReference type="FunFam" id="3.30.160.60:FF:000952">
    <property type="entry name" value="RE1-silencing transcription factor B"/>
    <property type="match status" value="1"/>
</dbReference>
<evidence type="ECO:0000256" key="2">
    <source>
        <dbReference type="ARBA" id="ARBA00004496"/>
    </source>
</evidence>
<feature type="region of interest" description="Disordered" evidence="13">
    <location>
        <begin position="447"/>
        <end position="886"/>
    </location>
</feature>
<proteinExistence type="predicted"/>
<evidence type="ECO:0000256" key="8">
    <source>
        <dbReference type="ARBA" id="ARBA00022833"/>
    </source>
</evidence>
<keyword evidence="10" id="KW-0804">Transcription</keyword>
<keyword evidence="4" id="KW-0678">Repressor</keyword>
<feature type="compositionally biased region" description="Polar residues" evidence="13">
    <location>
        <begin position="738"/>
        <end position="747"/>
    </location>
</feature>
<sequence>MAAQTVFSVEMFPVGVPLMEDVQSDMPRNTLPAPQLVMLANVAAVTAAESCGGDGSAADEKEMMELKTVGCSYSDSEEENIVRYSYDNQNYREVCILEYPESPSPNIVAVVVGNDVEEEGVKAEDLSRHTKPRPSACTKTPEQVVERPRVPVAVMETTKKKKPFHCKPCHFQAQNEQEFVKHLGTHGVSKMMVVNRVEGRSKTRTKDAPENQEPSGGEAESGEEAVAGDVKGLIRCERCGYNTNRYDHYIAHLKHHSKEGEDHRVFKCTLCPYTTVSQYHWRKHLRNHFPSKLHTCSQCSYFSDRKSNYIQHIRTHTGVRPFQCPFCDYSSSQKTHLTRHMRTHSGERPFKCESCNYLAANQHEVTRHARQVHNGPKPLSCPYCEYKTADRSNFKKHVELHLNPRQFLCPLCKYAASKKCNLQYHIKSRHSGCDVSMDISKVKLRVKKPGVDGAEENQDSGAGKFDNSSGVEEDFDMEDEDEDSSPINLSIKKSSRPSIAQPVQTEAPDKPPKKSSVTAEKEKLQKVKEKVEPEKKVTTRQKKTEKVNENPLEMETITAAVNTDKVKRRVKKTTVQDQTETDKPDQQRLEEEREVRQEEKVRPEKGRGHQKNDGTGKENKSLNKPRKSGSKKSEKIPEHVVEAQQKQVSPEKKEKVVKEKAAKRKAAEALDLSKKSSSETPSKARRLKAGAAEKLQVKPASEDTKNINDAAPPPQRSTGSDRTGSSPVKQKKIRNTSKKATSLQQTVDPVKDQKTPVHSPEASAELDHSKKTSTDETTPTLPEKTLNKPTCSSGEDTPSPAEDRPAPTFIKPTSPPSLVLPGQRNKTSDPEDDEGIHSSHEGGSDISDSASENSDDSGLNSNGAGSGKMANDPETPTDEIPSPPELKSHLCIFCDRTFPLEAEYRRHLNRHLVNVYYLDDTAKVQE</sequence>
<feature type="compositionally biased region" description="Basic and acidic residues" evidence="13">
    <location>
        <begin position="198"/>
        <end position="209"/>
    </location>
</feature>
<evidence type="ECO:0000313" key="15">
    <source>
        <dbReference type="EMBL" id="KAK9518568.1"/>
    </source>
</evidence>
<feature type="domain" description="C2H2-type" evidence="14">
    <location>
        <begin position="407"/>
        <end position="432"/>
    </location>
</feature>
<feature type="compositionally biased region" description="Polar residues" evidence="13">
    <location>
        <begin position="787"/>
        <end position="796"/>
    </location>
</feature>
<feature type="compositionally biased region" description="Basic and acidic residues" evidence="13">
    <location>
        <begin position="649"/>
        <end position="677"/>
    </location>
</feature>
<dbReference type="SUPFAM" id="SSF57667">
    <property type="entry name" value="beta-beta-alpha zinc fingers"/>
    <property type="match status" value="3"/>
</dbReference>
<feature type="domain" description="C2H2-type" evidence="14">
    <location>
        <begin position="322"/>
        <end position="349"/>
    </location>
</feature>
<keyword evidence="16" id="KW-1185">Reference proteome</keyword>
<evidence type="ECO:0000256" key="6">
    <source>
        <dbReference type="ARBA" id="ARBA00022737"/>
    </source>
</evidence>
<feature type="compositionally biased region" description="Basic and acidic residues" evidence="13">
    <location>
        <begin position="519"/>
        <end position="548"/>
    </location>
</feature>
<feature type="compositionally biased region" description="Polar residues" evidence="13">
    <location>
        <begin position="485"/>
        <end position="504"/>
    </location>
</feature>
<dbReference type="GO" id="GO:0008270">
    <property type="term" value="F:zinc ion binding"/>
    <property type="evidence" value="ECO:0007669"/>
    <property type="project" value="UniProtKB-KW"/>
</dbReference>
<keyword evidence="9" id="KW-0805">Transcription regulation</keyword>
<protein>
    <recommendedName>
        <fullName evidence="14">C2H2-type domain-containing protein</fullName>
    </recommendedName>
</protein>
<dbReference type="GO" id="GO:0045596">
    <property type="term" value="P:negative regulation of cell differentiation"/>
    <property type="evidence" value="ECO:0007669"/>
    <property type="project" value="UniProtKB-ARBA"/>
</dbReference>
<feature type="region of interest" description="Disordered" evidence="13">
    <location>
        <begin position="198"/>
        <end position="225"/>
    </location>
</feature>
<feature type="domain" description="C2H2-type" evidence="14">
    <location>
        <begin position="294"/>
        <end position="321"/>
    </location>
</feature>
<reference evidence="15 16" key="1">
    <citation type="journal article" date="2024" name="Genome Biol. Evol.">
        <title>Chromosome-level genome assembly of the viviparous eelpout Zoarces viviparus.</title>
        <authorList>
            <person name="Fuhrmann N."/>
            <person name="Brasseur M.V."/>
            <person name="Bakowski C.E."/>
            <person name="Podsiadlowski L."/>
            <person name="Prost S."/>
            <person name="Krehenwinkel H."/>
            <person name="Mayer C."/>
        </authorList>
    </citation>
    <scope>NUCLEOTIDE SEQUENCE [LARGE SCALE GENOMIC DNA]</scope>
    <source>
        <strain evidence="15">NO-MEL_2022_Ind0_liver</strain>
    </source>
</reference>
<feature type="compositionally biased region" description="Basic and acidic residues" evidence="13">
    <location>
        <begin position="631"/>
        <end position="641"/>
    </location>
</feature>
<dbReference type="FunFam" id="3.30.160.60:FF:000395">
    <property type="entry name" value="zinc finger protein 513"/>
    <property type="match status" value="1"/>
</dbReference>
<evidence type="ECO:0000256" key="7">
    <source>
        <dbReference type="ARBA" id="ARBA00022771"/>
    </source>
</evidence>
<dbReference type="PANTHER" id="PTHR24403:SF102">
    <property type="entry name" value="RE1-SILENCING TRANSCRIPTION FACTOR"/>
    <property type="match status" value="1"/>
</dbReference>
<name>A0AAW1E8Q8_ZOAVI</name>
<evidence type="ECO:0000256" key="13">
    <source>
        <dbReference type="SAM" id="MobiDB-lite"/>
    </source>
</evidence>
<evidence type="ECO:0000256" key="11">
    <source>
        <dbReference type="ARBA" id="ARBA00023242"/>
    </source>
</evidence>
<evidence type="ECO:0000256" key="9">
    <source>
        <dbReference type="ARBA" id="ARBA00023015"/>
    </source>
</evidence>
<keyword evidence="5" id="KW-0479">Metal-binding</keyword>
<evidence type="ECO:0000256" key="10">
    <source>
        <dbReference type="ARBA" id="ARBA00023163"/>
    </source>
</evidence>
<evidence type="ECO:0000259" key="14">
    <source>
        <dbReference type="PROSITE" id="PS50157"/>
    </source>
</evidence>
<feature type="compositionally biased region" description="Basic and acidic residues" evidence="13">
    <location>
        <begin position="765"/>
        <end position="774"/>
    </location>
</feature>
<keyword evidence="7 12" id="KW-0863">Zinc-finger</keyword>
<keyword evidence="11" id="KW-0539">Nucleus</keyword>
<dbReference type="Proteomes" id="UP001488805">
    <property type="component" value="Unassembled WGS sequence"/>
</dbReference>
<dbReference type="GO" id="GO:0045664">
    <property type="term" value="P:regulation of neuron differentiation"/>
    <property type="evidence" value="ECO:0007669"/>
    <property type="project" value="UniProtKB-ARBA"/>
</dbReference>
<feature type="domain" description="C2H2-type" evidence="14">
    <location>
        <begin position="234"/>
        <end position="261"/>
    </location>
</feature>
<accession>A0AAW1E8Q8</accession>
<feature type="compositionally biased region" description="Polar residues" evidence="13">
    <location>
        <begin position="846"/>
        <end position="863"/>
    </location>
</feature>
<comment type="caution">
    <text evidence="15">The sequence shown here is derived from an EMBL/GenBank/DDBJ whole genome shotgun (WGS) entry which is preliminary data.</text>
</comment>
<feature type="compositionally biased region" description="Basic and acidic residues" evidence="13">
    <location>
        <begin position="580"/>
        <end position="621"/>
    </location>
</feature>
<feature type="compositionally biased region" description="Acidic residues" evidence="13">
    <location>
        <begin position="471"/>
        <end position="484"/>
    </location>
</feature>
<dbReference type="AlphaFoldDB" id="A0AAW1E8Q8"/>
<dbReference type="Pfam" id="PF24540">
    <property type="entry name" value="zf-C2H2_REST"/>
    <property type="match status" value="1"/>
</dbReference>
<feature type="domain" description="C2H2-type" evidence="14">
    <location>
        <begin position="350"/>
        <end position="378"/>
    </location>
</feature>
<dbReference type="FunFam" id="3.30.160.60:FF:002804">
    <property type="entry name" value="RE1-silencing transcription factor"/>
    <property type="match status" value="1"/>
</dbReference>
<keyword evidence="6" id="KW-0677">Repeat</keyword>
<dbReference type="GO" id="GO:0045944">
    <property type="term" value="P:positive regulation of transcription by RNA polymerase II"/>
    <property type="evidence" value="ECO:0007669"/>
    <property type="project" value="TreeGrafter"/>
</dbReference>
<dbReference type="PROSITE" id="PS00028">
    <property type="entry name" value="ZINC_FINGER_C2H2_1"/>
    <property type="match status" value="1"/>
</dbReference>
<keyword evidence="3" id="KW-0963">Cytoplasm</keyword>
<dbReference type="GO" id="GO:0005737">
    <property type="term" value="C:cytoplasm"/>
    <property type="evidence" value="ECO:0007669"/>
    <property type="project" value="UniProtKB-SubCell"/>
</dbReference>
<evidence type="ECO:0000256" key="4">
    <source>
        <dbReference type="ARBA" id="ARBA00022491"/>
    </source>
</evidence>
<dbReference type="FunFam" id="3.30.160.60:FF:000805">
    <property type="entry name" value="RE1-silencing transcription factor B"/>
    <property type="match status" value="1"/>
</dbReference>
<evidence type="ECO:0000256" key="3">
    <source>
        <dbReference type="ARBA" id="ARBA00022490"/>
    </source>
</evidence>
<evidence type="ECO:0000256" key="5">
    <source>
        <dbReference type="ARBA" id="ARBA00022723"/>
    </source>
</evidence>
<gene>
    <name evidence="15" type="ORF">VZT92_023871</name>
</gene>
<dbReference type="EMBL" id="JBCEZU010000538">
    <property type="protein sequence ID" value="KAK9518568.1"/>
    <property type="molecule type" value="Genomic_DNA"/>
</dbReference>
<dbReference type="Pfam" id="PF13909">
    <property type="entry name" value="zf-H2C2_5"/>
    <property type="match status" value="1"/>
</dbReference>
<evidence type="ECO:0000313" key="16">
    <source>
        <dbReference type="Proteomes" id="UP001488805"/>
    </source>
</evidence>
<comment type="subcellular location">
    <subcellularLocation>
        <location evidence="2">Cytoplasm</location>
    </subcellularLocation>
    <subcellularLocation>
        <location evidence="1">Nucleus</location>
    </subcellularLocation>
</comment>